<evidence type="ECO:0000313" key="11">
    <source>
        <dbReference type="EMBL" id="NIJ58563.1"/>
    </source>
</evidence>
<dbReference type="InterPro" id="IPR006091">
    <property type="entry name" value="Acyl-CoA_Oxase/DH_mid-dom"/>
</dbReference>
<feature type="domain" description="Acyl-CoA oxidase/dehydrogenase middle" evidence="8">
    <location>
        <begin position="162"/>
        <end position="271"/>
    </location>
</feature>
<name>A0ABX0V024_9HYPH</name>
<dbReference type="InterPro" id="IPR013786">
    <property type="entry name" value="AcylCoA_DH/ox_N"/>
</dbReference>
<dbReference type="InterPro" id="IPR009100">
    <property type="entry name" value="AcylCoA_DH/oxidase_NM_dom_sf"/>
</dbReference>
<dbReference type="Pfam" id="PF02770">
    <property type="entry name" value="Acyl-CoA_dh_M"/>
    <property type="match status" value="1"/>
</dbReference>
<protein>
    <submittedName>
        <fullName evidence="11">Alkylation response protein AidB-like acyl-CoA dehydrogenase</fullName>
    </submittedName>
</protein>
<dbReference type="RefSeq" id="WP_166953056.1">
    <property type="nucleotide sequence ID" value="NZ_JAASQI010000005.1"/>
</dbReference>
<evidence type="ECO:0000259" key="7">
    <source>
        <dbReference type="Pfam" id="PF00441"/>
    </source>
</evidence>
<dbReference type="Gene3D" id="1.10.540.10">
    <property type="entry name" value="Acyl-CoA dehydrogenase/oxidase, N-terminal domain"/>
    <property type="match status" value="1"/>
</dbReference>
<evidence type="ECO:0000256" key="2">
    <source>
        <dbReference type="ARBA" id="ARBA00009347"/>
    </source>
</evidence>
<evidence type="ECO:0000259" key="8">
    <source>
        <dbReference type="Pfam" id="PF02770"/>
    </source>
</evidence>
<comment type="caution">
    <text evidence="11">The sequence shown here is derived from an EMBL/GenBank/DDBJ whole genome shotgun (WGS) entry which is preliminary data.</text>
</comment>
<evidence type="ECO:0000256" key="4">
    <source>
        <dbReference type="ARBA" id="ARBA00022827"/>
    </source>
</evidence>
<feature type="domain" description="Acyl-CoA dehydrogenase/oxidase C-terminal" evidence="7">
    <location>
        <begin position="282"/>
        <end position="447"/>
    </location>
</feature>
<dbReference type="Pfam" id="PF02771">
    <property type="entry name" value="Acyl-CoA_dh_N"/>
    <property type="match status" value="1"/>
</dbReference>
<sequence>MSEYTPPIDDISFLLSEVFDIDSLGASLPGYAEVNAEFAVSVLEEAGRFFAETIQPLNLPGDEEGSRLVNGAVQTPKGFAEAYRAFAEAGWSGLSGDPAYGGQGLPRVLQILSDEMLSASNLSFGLFPGLTRGATEAIGHHASDELKATYLPKMISGEWTGAMALTEAGAGTDLGLLKTQAEPQADGSYKITGSKIFISSGDHDFGGNIIHLVLARLPDAPKGVKGISLFLAPKFLLNADGSLGERNSFSVGSLEKKMGIHAQPTCVMNYDGATGWLVGQPNKGLSAMFTMMNAERLFVGIQGLGIADAAYQKAARYAKERLQGRSVDGKAPLVPIIEHADVRKMLLTVRSFVEAARGLAVWTALEMDKAQQLDDAAARAVADGNVALMTPVVKAAFTDLGFEGAVLAQQVFGGHGYIREWGLEQFVRDARIAQIYEGTNGVQAQDLVGRKLSIDDGALPKHFFGLVEADLAAAPADVADIVKPVREAFEVLKQATERLAARAAQNPEEPGAAATDYLRLFALVSLGWIWVRIATAAAAKADGSALHRHKLAVGRFFVARVLPQVYGLDRALEAGAAPITALETEAF</sequence>
<evidence type="ECO:0000313" key="12">
    <source>
        <dbReference type="Proteomes" id="UP001429580"/>
    </source>
</evidence>
<comment type="cofactor">
    <cofactor evidence="1 6">
        <name>FAD</name>
        <dbReference type="ChEBI" id="CHEBI:57692"/>
    </cofactor>
</comment>
<evidence type="ECO:0000256" key="1">
    <source>
        <dbReference type="ARBA" id="ARBA00001974"/>
    </source>
</evidence>
<dbReference type="Gene3D" id="2.40.110.10">
    <property type="entry name" value="Butyryl-CoA Dehydrogenase, subunit A, domain 2"/>
    <property type="match status" value="1"/>
</dbReference>
<dbReference type="SUPFAM" id="SSF56645">
    <property type="entry name" value="Acyl-CoA dehydrogenase NM domain-like"/>
    <property type="match status" value="1"/>
</dbReference>
<dbReference type="InterPro" id="IPR037069">
    <property type="entry name" value="AcylCoA_DH/ox_N_sf"/>
</dbReference>
<reference evidence="11 12" key="1">
    <citation type="submission" date="2020-03" db="EMBL/GenBank/DDBJ databases">
        <title>Genomic Encyclopedia of Type Strains, Phase IV (KMG-IV): sequencing the most valuable type-strain genomes for metagenomic binning, comparative biology and taxonomic classification.</title>
        <authorList>
            <person name="Goeker M."/>
        </authorList>
    </citation>
    <scope>NUCLEOTIDE SEQUENCE [LARGE SCALE GENOMIC DNA]</scope>
    <source>
        <strain evidence="11 12">DSM 103870</strain>
    </source>
</reference>
<evidence type="ECO:0000256" key="3">
    <source>
        <dbReference type="ARBA" id="ARBA00022630"/>
    </source>
</evidence>
<feature type="domain" description="Acyl-CoA dehydrogenase/oxidase N-terminal" evidence="9">
    <location>
        <begin position="46"/>
        <end position="158"/>
    </location>
</feature>
<keyword evidence="3 6" id="KW-0285">Flavoprotein</keyword>
<dbReference type="SUPFAM" id="SSF47203">
    <property type="entry name" value="Acyl-CoA dehydrogenase C-terminal domain-like"/>
    <property type="match status" value="1"/>
</dbReference>
<keyword evidence="5 6" id="KW-0560">Oxidoreductase</keyword>
<dbReference type="Gene3D" id="1.20.140.10">
    <property type="entry name" value="Butyryl-CoA Dehydrogenase, subunit A, domain 3"/>
    <property type="match status" value="1"/>
</dbReference>
<evidence type="ECO:0000259" key="9">
    <source>
        <dbReference type="Pfam" id="PF02771"/>
    </source>
</evidence>
<dbReference type="InterPro" id="IPR025878">
    <property type="entry name" value="Acyl-CoA_dh-like_C_dom"/>
</dbReference>
<dbReference type="InterPro" id="IPR046373">
    <property type="entry name" value="Acyl-CoA_Oxase/DH_mid-dom_sf"/>
</dbReference>
<evidence type="ECO:0000256" key="6">
    <source>
        <dbReference type="RuleBase" id="RU362125"/>
    </source>
</evidence>
<keyword evidence="4 6" id="KW-0274">FAD</keyword>
<dbReference type="InterPro" id="IPR009075">
    <property type="entry name" value="AcylCo_DH/oxidase_C"/>
</dbReference>
<dbReference type="EMBL" id="JAASQI010000005">
    <property type="protein sequence ID" value="NIJ58563.1"/>
    <property type="molecule type" value="Genomic_DNA"/>
</dbReference>
<dbReference type="InterPro" id="IPR052166">
    <property type="entry name" value="Diverse_Acyl-CoA_DH"/>
</dbReference>
<dbReference type="PANTHER" id="PTHR42803:SF1">
    <property type="entry name" value="BROAD-SPECIFICITY LINEAR ACYL-COA DEHYDROGENASE FADE5"/>
    <property type="match status" value="1"/>
</dbReference>
<dbReference type="Pfam" id="PF00441">
    <property type="entry name" value="Acyl-CoA_dh_1"/>
    <property type="match status" value="1"/>
</dbReference>
<dbReference type="Pfam" id="PF12806">
    <property type="entry name" value="Acyl-CoA_dh_C"/>
    <property type="match status" value="1"/>
</dbReference>
<accession>A0ABX0V024</accession>
<organism evidence="11 12">
    <name type="scientific">Pseudochelatococcus lubricantis</name>
    <dbReference type="NCBI Taxonomy" id="1538102"/>
    <lineage>
        <taxon>Bacteria</taxon>
        <taxon>Pseudomonadati</taxon>
        <taxon>Pseudomonadota</taxon>
        <taxon>Alphaproteobacteria</taxon>
        <taxon>Hyphomicrobiales</taxon>
        <taxon>Chelatococcaceae</taxon>
        <taxon>Pseudochelatococcus</taxon>
    </lineage>
</organism>
<feature type="domain" description="Acetyl-CoA dehydrogenase-like C-terminal" evidence="10">
    <location>
        <begin position="463"/>
        <end position="582"/>
    </location>
</feature>
<dbReference type="PANTHER" id="PTHR42803">
    <property type="entry name" value="ACYL-COA DEHYDROGENASE"/>
    <property type="match status" value="1"/>
</dbReference>
<comment type="similarity">
    <text evidence="2 6">Belongs to the acyl-CoA dehydrogenase family.</text>
</comment>
<dbReference type="InterPro" id="IPR036250">
    <property type="entry name" value="AcylCo_DH-like_C"/>
</dbReference>
<evidence type="ECO:0000256" key="5">
    <source>
        <dbReference type="ARBA" id="ARBA00023002"/>
    </source>
</evidence>
<evidence type="ECO:0000259" key="10">
    <source>
        <dbReference type="Pfam" id="PF12806"/>
    </source>
</evidence>
<dbReference type="Proteomes" id="UP001429580">
    <property type="component" value="Unassembled WGS sequence"/>
</dbReference>
<gene>
    <name evidence="11" type="ORF">FHS82_002411</name>
</gene>
<proteinExistence type="inferred from homology"/>
<keyword evidence="12" id="KW-1185">Reference proteome</keyword>